<evidence type="ECO:0000256" key="10">
    <source>
        <dbReference type="HAMAP-Rule" id="MF_00104"/>
    </source>
</evidence>
<dbReference type="PANTHER" id="PTHR11207:SF0">
    <property type="entry name" value="RIBONUCLEASE 3"/>
    <property type="match status" value="1"/>
</dbReference>
<dbReference type="SUPFAM" id="SSF69065">
    <property type="entry name" value="RNase III domain-like"/>
    <property type="match status" value="1"/>
</dbReference>
<dbReference type="RefSeq" id="WP_068387712.1">
    <property type="nucleotide sequence ID" value="NZ_LSZO01000047.1"/>
</dbReference>
<dbReference type="SUPFAM" id="SSF54768">
    <property type="entry name" value="dsRNA-binding domain-like"/>
    <property type="match status" value="1"/>
</dbReference>
<proteinExistence type="inferred from homology"/>
<feature type="binding site" evidence="10">
    <location>
        <position position="117"/>
    </location>
    <ligand>
        <name>Mg(2+)</name>
        <dbReference type="ChEBI" id="CHEBI:18420"/>
    </ligand>
</feature>
<keyword evidence="14" id="KW-1185">Reference proteome</keyword>
<evidence type="ECO:0000259" key="12">
    <source>
        <dbReference type="PROSITE" id="PS50142"/>
    </source>
</evidence>
<dbReference type="CDD" id="cd10845">
    <property type="entry name" value="DSRM_RNAse_III_family"/>
    <property type="match status" value="1"/>
</dbReference>
<feature type="domain" description="DRBM" evidence="11">
    <location>
        <begin position="155"/>
        <end position="225"/>
    </location>
</feature>
<dbReference type="Gene3D" id="3.30.160.20">
    <property type="match status" value="1"/>
</dbReference>
<dbReference type="GO" id="GO:0008033">
    <property type="term" value="P:tRNA processing"/>
    <property type="evidence" value="ECO:0007669"/>
    <property type="project" value="UniProtKB-KW"/>
</dbReference>
<dbReference type="GO" id="GO:0006397">
    <property type="term" value="P:mRNA processing"/>
    <property type="evidence" value="ECO:0007669"/>
    <property type="project" value="UniProtKB-UniRule"/>
</dbReference>
<dbReference type="GO" id="GO:0019843">
    <property type="term" value="F:rRNA binding"/>
    <property type="evidence" value="ECO:0007669"/>
    <property type="project" value="UniProtKB-KW"/>
</dbReference>
<keyword evidence="10" id="KW-0460">Magnesium</keyword>
<dbReference type="FunFam" id="1.10.1520.10:FF:000001">
    <property type="entry name" value="Ribonuclease 3"/>
    <property type="match status" value="1"/>
</dbReference>
<keyword evidence="3 10" id="KW-0698">rRNA processing</keyword>
<feature type="domain" description="RNase III" evidence="12">
    <location>
        <begin position="6"/>
        <end position="128"/>
    </location>
</feature>
<evidence type="ECO:0000256" key="1">
    <source>
        <dbReference type="ARBA" id="ARBA00000109"/>
    </source>
</evidence>
<dbReference type="GO" id="GO:0010468">
    <property type="term" value="P:regulation of gene expression"/>
    <property type="evidence" value="ECO:0007669"/>
    <property type="project" value="TreeGrafter"/>
</dbReference>
<dbReference type="Pfam" id="PF14622">
    <property type="entry name" value="Ribonucleas_3_3"/>
    <property type="match status" value="1"/>
</dbReference>
<dbReference type="InterPro" id="IPR036389">
    <property type="entry name" value="RNase_III_sf"/>
</dbReference>
<feature type="active site" evidence="10">
    <location>
        <position position="117"/>
    </location>
</feature>
<dbReference type="OrthoDB" id="9805026at2"/>
<feature type="binding site" evidence="10">
    <location>
        <position position="114"/>
    </location>
    <ligand>
        <name>Mg(2+)</name>
        <dbReference type="ChEBI" id="CHEBI:18420"/>
    </ligand>
</feature>
<evidence type="ECO:0000259" key="11">
    <source>
        <dbReference type="PROSITE" id="PS50137"/>
    </source>
</evidence>
<accession>A0A139SWT2</accession>
<evidence type="ECO:0000256" key="6">
    <source>
        <dbReference type="ARBA" id="ARBA00022722"/>
    </source>
</evidence>
<dbReference type="SMART" id="SM00358">
    <property type="entry name" value="DSRM"/>
    <property type="match status" value="1"/>
</dbReference>
<name>A0A139SWT2_9GAMM</name>
<dbReference type="Proteomes" id="UP000072660">
    <property type="component" value="Unassembled WGS sequence"/>
</dbReference>
<dbReference type="PROSITE" id="PS50142">
    <property type="entry name" value="RNASE_3_2"/>
    <property type="match status" value="1"/>
</dbReference>
<keyword evidence="8 10" id="KW-0378">Hydrolase</keyword>
<evidence type="ECO:0000256" key="3">
    <source>
        <dbReference type="ARBA" id="ARBA00022552"/>
    </source>
</evidence>
<reference evidence="13 14" key="1">
    <citation type="submission" date="2016-02" db="EMBL/GenBank/DDBJ databases">
        <authorList>
            <person name="Wen L."/>
            <person name="He K."/>
            <person name="Yang H."/>
        </authorList>
    </citation>
    <scope>NUCLEOTIDE SEQUENCE [LARGE SCALE GENOMIC DNA]</scope>
    <source>
        <strain evidence="13 14">CV58</strain>
    </source>
</reference>
<dbReference type="GO" id="GO:0006364">
    <property type="term" value="P:rRNA processing"/>
    <property type="evidence" value="ECO:0007669"/>
    <property type="project" value="UniProtKB-UniRule"/>
</dbReference>
<evidence type="ECO:0000256" key="8">
    <source>
        <dbReference type="ARBA" id="ARBA00022801"/>
    </source>
</evidence>
<dbReference type="PROSITE" id="PS50137">
    <property type="entry name" value="DS_RBD"/>
    <property type="match status" value="1"/>
</dbReference>
<dbReference type="EC" id="3.1.26.3" evidence="10"/>
<keyword evidence="4 10" id="KW-0507">mRNA processing</keyword>
<keyword evidence="7 10" id="KW-0255">Endonuclease</keyword>
<dbReference type="CDD" id="cd00593">
    <property type="entry name" value="RIBOc"/>
    <property type="match status" value="1"/>
</dbReference>
<evidence type="ECO:0000313" key="14">
    <source>
        <dbReference type="Proteomes" id="UP000072660"/>
    </source>
</evidence>
<organism evidence="13 14">
    <name type="scientific">Ventosimonas gracilis</name>
    <dbReference type="NCBI Taxonomy" id="1680762"/>
    <lineage>
        <taxon>Bacteria</taxon>
        <taxon>Pseudomonadati</taxon>
        <taxon>Pseudomonadota</taxon>
        <taxon>Gammaproteobacteria</taxon>
        <taxon>Pseudomonadales</taxon>
        <taxon>Ventosimonadaceae</taxon>
        <taxon>Ventosimonas</taxon>
    </lineage>
</organism>
<evidence type="ECO:0000313" key="13">
    <source>
        <dbReference type="EMBL" id="KXU39059.1"/>
    </source>
</evidence>
<comment type="function">
    <text evidence="10">Digests double-stranded RNA. Involved in the processing of primary rRNA transcript to yield the immediate precursors to the large and small rRNAs (23S and 16S). Processes some mRNAs, and tRNAs when they are encoded in the rRNA operon. Processes pre-crRNA and tracrRNA of type II CRISPR loci if present in the organism.</text>
</comment>
<keyword evidence="10" id="KW-0479">Metal-binding</keyword>
<evidence type="ECO:0000256" key="4">
    <source>
        <dbReference type="ARBA" id="ARBA00022664"/>
    </source>
</evidence>
<dbReference type="SMART" id="SM00535">
    <property type="entry name" value="RIBOc"/>
    <property type="match status" value="1"/>
</dbReference>
<comment type="subunit">
    <text evidence="10">Homodimer.</text>
</comment>
<feature type="binding site" evidence="10">
    <location>
        <position position="41"/>
    </location>
    <ligand>
        <name>Mg(2+)</name>
        <dbReference type="ChEBI" id="CHEBI:18420"/>
    </ligand>
</feature>
<dbReference type="InterPro" id="IPR011907">
    <property type="entry name" value="RNase_III"/>
</dbReference>
<evidence type="ECO:0000256" key="7">
    <source>
        <dbReference type="ARBA" id="ARBA00022759"/>
    </source>
</evidence>
<dbReference type="GO" id="GO:0005737">
    <property type="term" value="C:cytoplasm"/>
    <property type="evidence" value="ECO:0007669"/>
    <property type="project" value="UniProtKB-SubCell"/>
</dbReference>
<dbReference type="HAMAP" id="MF_00104">
    <property type="entry name" value="RNase_III"/>
    <property type="match status" value="1"/>
</dbReference>
<dbReference type="InterPro" id="IPR000999">
    <property type="entry name" value="RNase_III_dom"/>
</dbReference>
<sequence length="230" mass="25395">MNVSNLSRLEQQLGYCFSQPKLLLLALTHRSFSHHNNERMEFLGDSILGFLIAEALFGRFPGAREGQLSRLRAKLVKGQTLATIARRFSLGDWLQLGSGELKSGGFRRESILADSLEAVLGAIYLDGGIVAARKRALAWFADELASLTLEAPNKDAKTRLQEFLQSRGCELPQYQVLQVQGEPHQRHFVVECSAALLKEKTQGQGGSRRIAEQLAARAALIALGLEKTHD</sequence>
<keyword evidence="10" id="KW-0963">Cytoplasm</keyword>
<dbReference type="NCBIfam" id="TIGR02191">
    <property type="entry name" value="RNaseIII"/>
    <property type="match status" value="1"/>
</dbReference>
<keyword evidence="10" id="KW-0699">rRNA-binding</keyword>
<dbReference type="AlphaFoldDB" id="A0A139SWT2"/>
<comment type="similarity">
    <text evidence="2">Belongs to the ribonuclease III family.</text>
</comment>
<dbReference type="GO" id="GO:0004525">
    <property type="term" value="F:ribonuclease III activity"/>
    <property type="evidence" value="ECO:0007669"/>
    <property type="project" value="UniProtKB-UniRule"/>
</dbReference>
<evidence type="ECO:0000256" key="9">
    <source>
        <dbReference type="ARBA" id="ARBA00022884"/>
    </source>
</evidence>
<dbReference type="Gene3D" id="1.10.1520.10">
    <property type="entry name" value="Ribonuclease III domain"/>
    <property type="match status" value="1"/>
</dbReference>
<keyword evidence="5 10" id="KW-0819">tRNA processing</keyword>
<dbReference type="GO" id="GO:0046872">
    <property type="term" value="F:metal ion binding"/>
    <property type="evidence" value="ECO:0007669"/>
    <property type="project" value="UniProtKB-KW"/>
</dbReference>
<comment type="catalytic activity">
    <reaction evidence="1 10">
        <text>Endonucleolytic cleavage to 5'-phosphomonoester.</text>
        <dbReference type="EC" id="3.1.26.3"/>
    </reaction>
</comment>
<evidence type="ECO:0000256" key="5">
    <source>
        <dbReference type="ARBA" id="ARBA00022694"/>
    </source>
</evidence>
<protein>
    <recommendedName>
        <fullName evidence="10">Ribonuclease 3</fullName>
        <ecNumber evidence="10">3.1.26.3</ecNumber>
    </recommendedName>
    <alternativeName>
        <fullName evidence="10">Ribonuclease III</fullName>
        <shortName evidence="10">RNase III</shortName>
    </alternativeName>
</protein>
<gene>
    <name evidence="10 13" type="primary">rnc</name>
    <name evidence="13" type="ORF">AXE65_10700</name>
</gene>
<comment type="subcellular location">
    <subcellularLocation>
        <location evidence="10">Cytoplasm</location>
    </subcellularLocation>
</comment>
<comment type="caution">
    <text evidence="13">The sequence shown here is derived from an EMBL/GenBank/DDBJ whole genome shotgun (WGS) entry which is preliminary data.</text>
</comment>
<keyword evidence="9 10" id="KW-0694">RNA-binding</keyword>
<dbReference type="GO" id="GO:0003725">
    <property type="term" value="F:double-stranded RNA binding"/>
    <property type="evidence" value="ECO:0007669"/>
    <property type="project" value="TreeGrafter"/>
</dbReference>
<evidence type="ECO:0000256" key="2">
    <source>
        <dbReference type="ARBA" id="ARBA00010183"/>
    </source>
</evidence>
<comment type="cofactor">
    <cofactor evidence="10">
        <name>Mg(2+)</name>
        <dbReference type="ChEBI" id="CHEBI:18420"/>
    </cofactor>
</comment>
<dbReference type="InterPro" id="IPR014720">
    <property type="entry name" value="dsRBD_dom"/>
</dbReference>
<dbReference type="EMBL" id="LSZO01000047">
    <property type="protein sequence ID" value="KXU39059.1"/>
    <property type="molecule type" value="Genomic_DNA"/>
</dbReference>
<keyword evidence="6 10" id="KW-0540">Nuclease</keyword>
<dbReference type="PANTHER" id="PTHR11207">
    <property type="entry name" value="RIBONUCLEASE III"/>
    <property type="match status" value="1"/>
</dbReference>
<dbReference type="Pfam" id="PF00035">
    <property type="entry name" value="dsrm"/>
    <property type="match status" value="1"/>
</dbReference>
<feature type="active site" evidence="10">
    <location>
        <position position="45"/>
    </location>
</feature>
<dbReference type="PROSITE" id="PS00517">
    <property type="entry name" value="RNASE_3_1"/>
    <property type="match status" value="1"/>
</dbReference>